<comment type="caution">
    <text evidence="4">The sequence shown here is derived from an EMBL/GenBank/DDBJ whole genome shotgun (WGS) entry which is preliminary data.</text>
</comment>
<reference evidence="4 5" key="1">
    <citation type="submission" date="2024-10" db="EMBL/GenBank/DDBJ databases">
        <title>Updated reference genomes for cyclostephanoid diatoms.</title>
        <authorList>
            <person name="Roberts W.R."/>
            <person name="Alverson A.J."/>
        </authorList>
    </citation>
    <scope>NUCLEOTIDE SEQUENCE [LARGE SCALE GENOMIC DNA]</scope>
    <source>
        <strain evidence="4 5">AJA010-31</strain>
    </source>
</reference>
<dbReference type="AlphaFoldDB" id="A0ABD3QEZ3"/>
<feature type="coiled-coil region" evidence="1">
    <location>
        <begin position="109"/>
        <end position="150"/>
    </location>
</feature>
<dbReference type="EMBL" id="JALLPJ020000212">
    <property type="protein sequence ID" value="KAL3798604.1"/>
    <property type="molecule type" value="Genomic_DNA"/>
</dbReference>
<feature type="compositionally biased region" description="Basic residues" evidence="2">
    <location>
        <begin position="23"/>
        <end position="35"/>
    </location>
</feature>
<protein>
    <submittedName>
        <fullName evidence="4">Uncharacterized protein</fullName>
    </submittedName>
</protein>
<keyword evidence="5" id="KW-1185">Reference proteome</keyword>
<evidence type="ECO:0000256" key="1">
    <source>
        <dbReference type="SAM" id="Coils"/>
    </source>
</evidence>
<sequence>MKTITFLLLHIIAISSAFCPHHHHTHQPQKSRIHPPKSPPHLTTESDVIALVEKAEQLWAQAYQARQSANELSEKAESLGVTAEKSAWDAREELLTSVSLAKIGEAQLAQNLSLDLGALLKEVEEAQDRADEIERRAEEALKASEGALEQHLIDFPENA</sequence>
<evidence type="ECO:0000256" key="2">
    <source>
        <dbReference type="SAM" id="MobiDB-lite"/>
    </source>
</evidence>
<proteinExistence type="predicted"/>
<evidence type="ECO:0000313" key="5">
    <source>
        <dbReference type="Proteomes" id="UP001530400"/>
    </source>
</evidence>
<keyword evidence="1" id="KW-0175">Coiled coil</keyword>
<feature type="region of interest" description="Disordered" evidence="2">
    <location>
        <begin position="23"/>
        <end position="43"/>
    </location>
</feature>
<feature type="signal peptide" evidence="3">
    <location>
        <begin position="1"/>
        <end position="17"/>
    </location>
</feature>
<evidence type="ECO:0000256" key="3">
    <source>
        <dbReference type="SAM" id="SignalP"/>
    </source>
</evidence>
<accession>A0ABD3QEZ3</accession>
<evidence type="ECO:0000313" key="4">
    <source>
        <dbReference type="EMBL" id="KAL3798604.1"/>
    </source>
</evidence>
<name>A0ABD3QEZ3_9STRA</name>
<organism evidence="4 5">
    <name type="scientific">Cyclotella atomus</name>
    <dbReference type="NCBI Taxonomy" id="382360"/>
    <lineage>
        <taxon>Eukaryota</taxon>
        <taxon>Sar</taxon>
        <taxon>Stramenopiles</taxon>
        <taxon>Ochrophyta</taxon>
        <taxon>Bacillariophyta</taxon>
        <taxon>Coscinodiscophyceae</taxon>
        <taxon>Thalassiosirophycidae</taxon>
        <taxon>Stephanodiscales</taxon>
        <taxon>Stephanodiscaceae</taxon>
        <taxon>Cyclotella</taxon>
    </lineage>
</organism>
<gene>
    <name evidence="4" type="ORF">ACHAWO_014013</name>
</gene>
<dbReference type="Proteomes" id="UP001530400">
    <property type="component" value="Unassembled WGS sequence"/>
</dbReference>
<keyword evidence="3" id="KW-0732">Signal</keyword>
<feature type="chain" id="PRO_5044886522" evidence="3">
    <location>
        <begin position="18"/>
        <end position="159"/>
    </location>
</feature>